<feature type="signal peptide" evidence="1">
    <location>
        <begin position="1"/>
        <end position="30"/>
    </location>
</feature>
<proteinExistence type="predicted"/>
<dbReference type="OrthoDB" id="8719267at2"/>
<dbReference type="EMBL" id="QGGT01000002">
    <property type="protein sequence ID" value="PWK35189.1"/>
    <property type="molecule type" value="Genomic_DNA"/>
</dbReference>
<evidence type="ECO:0000313" key="3">
    <source>
        <dbReference type="Proteomes" id="UP000245754"/>
    </source>
</evidence>
<organism evidence="2 3">
    <name type="scientific">Cupriavidus plantarum</name>
    <dbReference type="NCBI Taxonomy" id="942865"/>
    <lineage>
        <taxon>Bacteria</taxon>
        <taxon>Pseudomonadati</taxon>
        <taxon>Pseudomonadota</taxon>
        <taxon>Betaproteobacteria</taxon>
        <taxon>Burkholderiales</taxon>
        <taxon>Burkholderiaceae</taxon>
        <taxon>Cupriavidus</taxon>
    </lineage>
</organism>
<gene>
    <name evidence="2" type="ORF">C7419_102467</name>
</gene>
<dbReference type="InterPro" id="IPR010546">
    <property type="entry name" value="DUF1120"/>
</dbReference>
<accession>A0A316EVJ1</accession>
<dbReference type="AlphaFoldDB" id="A0A316EVJ1"/>
<protein>
    <submittedName>
        <fullName evidence="2">Uncharacterized protein DUF1120</fullName>
    </submittedName>
</protein>
<reference evidence="2 3" key="1">
    <citation type="submission" date="2018-05" db="EMBL/GenBank/DDBJ databases">
        <title>Genomic Encyclopedia of Type Strains, Phase IV (KMG-V): Genome sequencing to study the core and pangenomes of soil and plant-associated prokaryotes.</title>
        <authorList>
            <person name="Whitman W."/>
        </authorList>
    </citation>
    <scope>NUCLEOTIDE SEQUENCE [LARGE SCALE GENOMIC DNA]</scope>
    <source>
        <strain evidence="2 3">SLV-132</strain>
    </source>
</reference>
<dbReference type="Proteomes" id="UP000245754">
    <property type="component" value="Unassembled WGS sequence"/>
</dbReference>
<dbReference type="Pfam" id="PF06551">
    <property type="entry name" value="DUF1120"/>
    <property type="match status" value="1"/>
</dbReference>
<evidence type="ECO:0000256" key="1">
    <source>
        <dbReference type="SAM" id="SignalP"/>
    </source>
</evidence>
<keyword evidence="1" id="KW-0732">Signal</keyword>
<name>A0A316EVJ1_9BURK</name>
<feature type="chain" id="PRO_5016323021" evidence="1">
    <location>
        <begin position="31"/>
        <end position="225"/>
    </location>
</feature>
<sequence>MRHSHPKARPLVLSFLLTAAGALSMSPVTAANDNSEVSVKGVIRPSACRIAISEDGKVNYGTISATAVSRSSAGFAPGQREVLLTVHCELGTRVGVAIRDNRAGSRADIAGINPYGFGLGMFDEFKLGAYTVTPAATATTETGEAQLLISEDNGVNWAPSTLRMIRADGVAMFSWAEPGTTTPAARRQFQTSLRVDAYLPKADALPSLDQSIELDGSSTLSLIYL</sequence>
<keyword evidence="3" id="KW-1185">Reference proteome</keyword>
<comment type="caution">
    <text evidence="2">The sequence shown here is derived from an EMBL/GenBank/DDBJ whole genome shotgun (WGS) entry which is preliminary data.</text>
</comment>
<evidence type="ECO:0000313" key="2">
    <source>
        <dbReference type="EMBL" id="PWK35189.1"/>
    </source>
</evidence>